<comment type="caution">
    <text evidence="1">The sequence shown here is derived from an EMBL/GenBank/DDBJ whole genome shotgun (WGS) entry which is preliminary data.</text>
</comment>
<proteinExistence type="predicted"/>
<gene>
    <name evidence="1" type="ORF">LCGC14_1763690</name>
</gene>
<accession>A0A0F9H089</accession>
<reference evidence="1" key="1">
    <citation type="journal article" date="2015" name="Nature">
        <title>Complex archaea that bridge the gap between prokaryotes and eukaryotes.</title>
        <authorList>
            <person name="Spang A."/>
            <person name="Saw J.H."/>
            <person name="Jorgensen S.L."/>
            <person name="Zaremba-Niedzwiedzka K."/>
            <person name="Martijn J."/>
            <person name="Lind A.E."/>
            <person name="van Eijk R."/>
            <person name="Schleper C."/>
            <person name="Guy L."/>
            <person name="Ettema T.J."/>
        </authorList>
    </citation>
    <scope>NUCLEOTIDE SEQUENCE</scope>
</reference>
<organism evidence="1">
    <name type="scientific">marine sediment metagenome</name>
    <dbReference type="NCBI Taxonomy" id="412755"/>
    <lineage>
        <taxon>unclassified sequences</taxon>
        <taxon>metagenomes</taxon>
        <taxon>ecological metagenomes</taxon>
    </lineage>
</organism>
<protein>
    <submittedName>
        <fullName evidence="1">Uncharacterized protein</fullName>
    </submittedName>
</protein>
<dbReference type="AlphaFoldDB" id="A0A0F9H089"/>
<sequence>MAIIKGGTLAGSVVKVEKPTGTINGVNRVFTTSVGFVSGSLLVFLNGIALTPGASDDYVELTSTTFEFSASLIPTTEGTYTDKILVQYQVS</sequence>
<name>A0A0F9H089_9ZZZZ</name>
<evidence type="ECO:0000313" key="1">
    <source>
        <dbReference type="EMBL" id="KKM04489.1"/>
    </source>
</evidence>
<dbReference type="EMBL" id="LAZR01016441">
    <property type="protein sequence ID" value="KKM04489.1"/>
    <property type="molecule type" value="Genomic_DNA"/>
</dbReference>